<organism evidence="1 2">
    <name type="scientific">Araneus ventricosus</name>
    <name type="common">Orbweaver spider</name>
    <name type="synonym">Epeira ventricosa</name>
    <dbReference type="NCBI Taxonomy" id="182803"/>
    <lineage>
        <taxon>Eukaryota</taxon>
        <taxon>Metazoa</taxon>
        <taxon>Ecdysozoa</taxon>
        <taxon>Arthropoda</taxon>
        <taxon>Chelicerata</taxon>
        <taxon>Arachnida</taxon>
        <taxon>Araneae</taxon>
        <taxon>Araneomorphae</taxon>
        <taxon>Entelegynae</taxon>
        <taxon>Araneoidea</taxon>
        <taxon>Araneidae</taxon>
        <taxon>Araneus</taxon>
    </lineage>
</organism>
<evidence type="ECO:0000313" key="1">
    <source>
        <dbReference type="EMBL" id="GBM19526.1"/>
    </source>
</evidence>
<dbReference type="EMBL" id="BGPR01000425">
    <property type="protein sequence ID" value="GBM19526.1"/>
    <property type="molecule type" value="Genomic_DNA"/>
</dbReference>
<accession>A0A4Y2DU15</accession>
<sequence>MWTRKQDEEADSRSTKCFSCGEWGHISTTRWLLLESGLGPTFCAETVSTAAYLCNKSPSSVINGGIPERKWSGKEVNTNHIRVFGYRTWSHACSHTTLSKFIPRQKNVFWLDIVRVSRVAICGT</sequence>
<comment type="caution">
    <text evidence="1">The sequence shown here is derived from an EMBL/GenBank/DDBJ whole genome shotgun (WGS) entry which is preliminary data.</text>
</comment>
<dbReference type="Proteomes" id="UP000499080">
    <property type="component" value="Unassembled WGS sequence"/>
</dbReference>
<name>A0A4Y2DU15_ARAVE</name>
<gene>
    <name evidence="1" type="ORF">AVEN_107996_1</name>
</gene>
<evidence type="ECO:0008006" key="3">
    <source>
        <dbReference type="Google" id="ProtNLM"/>
    </source>
</evidence>
<protein>
    <recommendedName>
        <fullName evidence="3">CCHC-type domain-containing protein</fullName>
    </recommendedName>
</protein>
<reference evidence="1 2" key="1">
    <citation type="journal article" date="2019" name="Sci. Rep.">
        <title>Orb-weaving spider Araneus ventricosus genome elucidates the spidroin gene catalogue.</title>
        <authorList>
            <person name="Kono N."/>
            <person name="Nakamura H."/>
            <person name="Ohtoshi R."/>
            <person name="Moran D.A.P."/>
            <person name="Shinohara A."/>
            <person name="Yoshida Y."/>
            <person name="Fujiwara M."/>
            <person name="Mori M."/>
            <person name="Tomita M."/>
            <person name="Arakawa K."/>
        </authorList>
    </citation>
    <scope>NUCLEOTIDE SEQUENCE [LARGE SCALE GENOMIC DNA]</scope>
</reference>
<keyword evidence="2" id="KW-1185">Reference proteome</keyword>
<evidence type="ECO:0000313" key="2">
    <source>
        <dbReference type="Proteomes" id="UP000499080"/>
    </source>
</evidence>
<dbReference type="OrthoDB" id="413361at2759"/>
<dbReference type="AlphaFoldDB" id="A0A4Y2DU15"/>
<proteinExistence type="predicted"/>